<dbReference type="eggNOG" id="ENOG502S2BT">
    <property type="taxonomic scope" value="Eukaryota"/>
</dbReference>
<evidence type="ECO:0000313" key="3">
    <source>
        <dbReference type="Proteomes" id="UP000001055"/>
    </source>
</evidence>
<name>Q0UET1_PHANO</name>
<reference evidence="3" key="1">
    <citation type="journal article" date="2007" name="Plant Cell">
        <title>Dothideomycete-plant interactions illuminated by genome sequencing and EST analysis of the wheat pathogen Stagonospora nodorum.</title>
        <authorList>
            <person name="Hane J.K."/>
            <person name="Lowe R.G."/>
            <person name="Solomon P.S."/>
            <person name="Tan K.C."/>
            <person name="Schoch C.L."/>
            <person name="Spatafora J.W."/>
            <person name="Crous P.W."/>
            <person name="Kodira C."/>
            <person name="Birren B.W."/>
            <person name="Galagan J.E."/>
            <person name="Torriani S.F."/>
            <person name="McDonald B.A."/>
            <person name="Oliver R.P."/>
        </authorList>
    </citation>
    <scope>NUCLEOTIDE SEQUENCE [LARGE SCALE GENOMIC DNA]</scope>
    <source>
        <strain evidence="3">SN15 / ATCC MYA-4574 / FGSC 10173</strain>
    </source>
</reference>
<proteinExistence type="predicted"/>
<evidence type="ECO:0000256" key="1">
    <source>
        <dbReference type="SAM" id="MobiDB-lite"/>
    </source>
</evidence>
<dbReference type="KEGG" id="pno:SNOG_09733"/>
<dbReference type="HOGENOM" id="CLU_897437_0_0_1"/>
<dbReference type="InParanoid" id="Q0UET1"/>
<dbReference type="EMBL" id="CH445339">
    <property type="protein sequence ID" value="EAT82998.1"/>
    <property type="molecule type" value="Genomic_DNA"/>
</dbReference>
<evidence type="ECO:0000313" key="2">
    <source>
        <dbReference type="EMBL" id="EAT82998.1"/>
    </source>
</evidence>
<gene>
    <name evidence="2" type="ORF">SNOG_09733</name>
</gene>
<dbReference type="VEuPathDB" id="FungiDB:JI435_306760"/>
<dbReference type="PANTHER" id="PTHR35396:SF1">
    <property type="entry name" value="SMALL SECRETED PROTEIN"/>
    <property type="match status" value="1"/>
</dbReference>
<dbReference type="RefSeq" id="XP_001800019.1">
    <property type="nucleotide sequence ID" value="XM_001799967.1"/>
</dbReference>
<dbReference type="PANTHER" id="PTHR35396">
    <property type="entry name" value="SMALL SECRETED PROTEIN"/>
    <property type="match status" value="1"/>
</dbReference>
<dbReference type="VEuPathDB" id="FungiDB:JI435_097330"/>
<protein>
    <submittedName>
        <fullName evidence="2">Uncharacterized protein</fullName>
    </submittedName>
</protein>
<organism evidence="2 3">
    <name type="scientific">Phaeosphaeria nodorum (strain SN15 / ATCC MYA-4574 / FGSC 10173)</name>
    <name type="common">Glume blotch fungus</name>
    <name type="synonym">Parastagonospora nodorum</name>
    <dbReference type="NCBI Taxonomy" id="321614"/>
    <lineage>
        <taxon>Eukaryota</taxon>
        <taxon>Fungi</taxon>
        <taxon>Dikarya</taxon>
        <taxon>Ascomycota</taxon>
        <taxon>Pezizomycotina</taxon>
        <taxon>Dothideomycetes</taxon>
        <taxon>Pleosporomycetidae</taxon>
        <taxon>Pleosporales</taxon>
        <taxon>Pleosporineae</taxon>
        <taxon>Phaeosphaeriaceae</taxon>
        <taxon>Parastagonospora</taxon>
    </lineage>
</organism>
<dbReference type="AlphaFoldDB" id="Q0UET1"/>
<dbReference type="GeneID" id="5976924"/>
<accession>Q0UET1</accession>
<dbReference type="Proteomes" id="UP000001055">
    <property type="component" value="Unassembled WGS sequence"/>
</dbReference>
<feature type="region of interest" description="Disordered" evidence="1">
    <location>
        <begin position="1"/>
        <end position="23"/>
    </location>
</feature>
<sequence>MSNKPLPPKPRKDSTQQSPPPKYALPHAVPCTKTPSRSINLSNLPTEILFQITSHLRPPAPAPLLPSRFDGPERIAYVRSACPLVALALTFRRLTPIAQEALLHTIVLGGFDGLPALVALLRFLMLRPDMRVHVKCLYFKSERDRRGERISARVFGSVPGELWDGVMFKLLTLLTFCTAVIATLDPATSNSKGKAPSAPACSPVKVSKAIQAAECSHNTRTKAQTFAVFKQDHQYDKNHGAPYGTCEAYNCAPGSKMTTSTDSWTFFWAAAGVKGNQSGEGAGCIKSPKDGTCGCENSDGTFVYGGKDCK</sequence>